<evidence type="ECO:0000313" key="2">
    <source>
        <dbReference type="EMBL" id="TDD55087.1"/>
    </source>
</evidence>
<gene>
    <name evidence="2" type="ORF">E1288_04455</name>
</gene>
<reference evidence="2 3" key="1">
    <citation type="submission" date="2019-03" db="EMBL/GenBank/DDBJ databases">
        <title>Draft genome sequences of novel Actinobacteria.</title>
        <authorList>
            <person name="Sahin N."/>
            <person name="Ay H."/>
            <person name="Saygin H."/>
        </authorList>
    </citation>
    <scope>NUCLEOTIDE SEQUENCE [LARGE SCALE GENOMIC DNA]</scope>
    <source>
        <strain evidence="2 3">7K502</strain>
    </source>
</reference>
<dbReference type="Proteomes" id="UP000294947">
    <property type="component" value="Unassembled WGS sequence"/>
</dbReference>
<dbReference type="RefSeq" id="WP_132481173.1">
    <property type="nucleotide sequence ID" value="NZ_SMKW01000004.1"/>
</dbReference>
<name>A0A4V2YNN1_9PSEU</name>
<proteinExistence type="predicted"/>
<dbReference type="GO" id="GO:0016020">
    <property type="term" value="C:membrane"/>
    <property type="evidence" value="ECO:0007669"/>
    <property type="project" value="InterPro"/>
</dbReference>
<dbReference type="AlphaFoldDB" id="A0A4V2YNN1"/>
<dbReference type="GO" id="GO:0000155">
    <property type="term" value="F:phosphorelay sensor kinase activity"/>
    <property type="evidence" value="ECO:0007669"/>
    <property type="project" value="InterPro"/>
</dbReference>
<keyword evidence="3" id="KW-1185">Reference proteome</keyword>
<evidence type="ECO:0000313" key="3">
    <source>
        <dbReference type="Proteomes" id="UP000294947"/>
    </source>
</evidence>
<dbReference type="Pfam" id="PF07730">
    <property type="entry name" value="HisKA_3"/>
    <property type="match status" value="1"/>
</dbReference>
<dbReference type="OrthoDB" id="3696704at2"/>
<evidence type="ECO:0000259" key="1">
    <source>
        <dbReference type="Pfam" id="PF07730"/>
    </source>
</evidence>
<feature type="domain" description="Signal transduction histidine kinase subgroup 3 dimerisation and phosphoacceptor" evidence="1">
    <location>
        <begin position="31"/>
        <end position="63"/>
    </location>
</feature>
<accession>A0A4V2YNN1</accession>
<dbReference type="InterPro" id="IPR011712">
    <property type="entry name" value="Sig_transdc_His_kin_sub3_dim/P"/>
</dbReference>
<comment type="caution">
    <text evidence="2">The sequence shown here is derived from an EMBL/GenBank/DDBJ whole genome shotgun (WGS) entry which is preliminary data.</text>
</comment>
<dbReference type="EMBL" id="SMKW01000004">
    <property type="protein sequence ID" value="TDD55087.1"/>
    <property type="molecule type" value="Genomic_DNA"/>
</dbReference>
<sequence length="67" mass="7276">MTTEIARRFTGLGRLLPGWLRAPGRSTVRYRYELERELHDGPAAGLSALTLQLGLISATAGDPQLAL</sequence>
<dbReference type="GO" id="GO:0046983">
    <property type="term" value="F:protein dimerization activity"/>
    <property type="evidence" value="ECO:0007669"/>
    <property type="project" value="InterPro"/>
</dbReference>
<organism evidence="2 3">
    <name type="scientific">Saccharopolyspora elongata</name>
    <dbReference type="NCBI Taxonomy" id="2530387"/>
    <lineage>
        <taxon>Bacteria</taxon>
        <taxon>Bacillati</taxon>
        <taxon>Actinomycetota</taxon>
        <taxon>Actinomycetes</taxon>
        <taxon>Pseudonocardiales</taxon>
        <taxon>Pseudonocardiaceae</taxon>
        <taxon>Saccharopolyspora</taxon>
    </lineage>
</organism>
<protein>
    <recommendedName>
        <fullName evidence="1">Signal transduction histidine kinase subgroup 3 dimerisation and phosphoacceptor domain-containing protein</fullName>
    </recommendedName>
</protein>